<protein>
    <recommendedName>
        <fullName evidence="4">Cytochrome B</fullName>
    </recommendedName>
</protein>
<comment type="caution">
    <text evidence="2">The sequence shown here is derived from an EMBL/GenBank/DDBJ whole genome shotgun (WGS) entry which is preliminary data.</text>
</comment>
<keyword evidence="1" id="KW-0812">Transmembrane</keyword>
<dbReference type="RefSeq" id="WP_196990567.1">
    <property type="nucleotide sequence ID" value="NZ_JADWYR010000001.1"/>
</dbReference>
<feature type="transmembrane region" description="Helical" evidence="1">
    <location>
        <begin position="40"/>
        <end position="59"/>
    </location>
</feature>
<dbReference type="EMBL" id="JADWYR010000001">
    <property type="protein sequence ID" value="MBG9376560.1"/>
    <property type="molecule type" value="Genomic_DNA"/>
</dbReference>
<evidence type="ECO:0008006" key="4">
    <source>
        <dbReference type="Google" id="ProtNLM"/>
    </source>
</evidence>
<sequence>MYTGLLHLHNVLRWVILILLVVNIIKIATGTGKATFSKWLLIAAHTTLLIGLYQYFAGGSGYAYIERYGMGEVMKTPEYRFWAVEHITGMIVAIIFITIGHVGLKRGNTKKANMFFVLALILILAVVPWPFRDGIGRPRPLLPGMTPAETSMIVSPAAAQHTSL</sequence>
<feature type="transmembrane region" description="Helical" evidence="1">
    <location>
        <begin position="112"/>
        <end position="131"/>
    </location>
</feature>
<accession>A0A931E2U0</accession>
<dbReference type="AlphaFoldDB" id="A0A931E2U0"/>
<feature type="transmembrane region" description="Helical" evidence="1">
    <location>
        <begin position="12"/>
        <end position="28"/>
    </location>
</feature>
<organism evidence="2 3">
    <name type="scientific">Panacibacter microcysteis</name>
    <dbReference type="NCBI Taxonomy" id="2793269"/>
    <lineage>
        <taxon>Bacteria</taxon>
        <taxon>Pseudomonadati</taxon>
        <taxon>Bacteroidota</taxon>
        <taxon>Chitinophagia</taxon>
        <taxon>Chitinophagales</taxon>
        <taxon>Chitinophagaceae</taxon>
        <taxon>Panacibacter</taxon>
    </lineage>
</organism>
<dbReference type="Proteomes" id="UP000628448">
    <property type="component" value="Unassembled WGS sequence"/>
</dbReference>
<keyword evidence="3" id="KW-1185">Reference proteome</keyword>
<keyword evidence="1" id="KW-0472">Membrane</keyword>
<feature type="transmembrane region" description="Helical" evidence="1">
    <location>
        <begin position="79"/>
        <end position="100"/>
    </location>
</feature>
<reference evidence="2" key="1">
    <citation type="submission" date="2020-11" db="EMBL/GenBank/DDBJ databases">
        <title>Bacterial whole genome sequence for Panacibacter sp. DH6.</title>
        <authorList>
            <person name="Le V."/>
            <person name="Ko S."/>
            <person name="Ahn C.-Y."/>
            <person name="Oh H.-M."/>
        </authorList>
    </citation>
    <scope>NUCLEOTIDE SEQUENCE</scope>
    <source>
        <strain evidence="2">DH6</strain>
    </source>
</reference>
<evidence type="ECO:0000313" key="3">
    <source>
        <dbReference type="Proteomes" id="UP000628448"/>
    </source>
</evidence>
<proteinExistence type="predicted"/>
<evidence type="ECO:0000256" key="1">
    <source>
        <dbReference type="SAM" id="Phobius"/>
    </source>
</evidence>
<gene>
    <name evidence="2" type="ORF">I5907_09965</name>
</gene>
<evidence type="ECO:0000313" key="2">
    <source>
        <dbReference type="EMBL" id="MBG9376560.1"/>
    </source>
</evidence>
<name>A0A931E2U0_9BACT</name>
<keyword evidence="1" id="KW-1133">Transmembrane helix</keyword>